<evidence type="ECO:0000313" key="3">
    <source>
        <dbReference type="EMBL" id="NNG25246.1"/>
    </source>
</evidence>
<dbReference type="EMBL" id="JABAIV010000008">
    <property type="protein sequence ID" value="NNG25246.1"/>
    <property type="molecule type" value="Genomic_DNA"/>
</dbReference>
<keyword evidence="1" id="KW-0732">Signal</keyword>
<accession>A0A7Y2K239</accession>
<feature type="chain" id="PRO_5030917660" evidence="1">
    <location>
        <begin position="23"/>
        <end position="257"/>
    </location>
</feature>
<evidence type="ECO:0000256" key="1">
    <source>
        <dbReference type="SAM" id="SignalP"/>
    </source>
</evidence>
<reference evidence="3 4" key="1">
    <citation type="submission" date="2020-04" db="EMBL/GenBank/DDBJ databases">
        <title>Massilia sp. nov., a cold adapted bacteria isolated from Arctic soil.</title>
        <authorList>
            <person name="Son J."/>
            <person name="Ka J.-O."/>
        </authorList>
    </citation>
    <scope>NUCLEOTIDE SEQUENCE [LARGE SCALE GENOMIC DNA]</scope>
    <source>
        <strain evidence="3 4">ML15P13</strain>
    </source>
</reference>
<name>A0A7Y2K239_9BURK</name>
<comment type="caution">
    <text evidence="3">The sequence shown here is derived from an EMBL/GenBank/DDBJ whole genome shotgun (WGS) entry which is preliminary data.</text>
</comment>
<dbReference type="PANTHER" id="PTHR38834:SF3">
    <property type="entry name" value="SOLUTE-BINDING PROTEIN FAMILY 3_N-TERMINAL DOMAIN-CONTAINING PROTEIN"/>
    <property type="match status" value="1"/>
</dbReference>
<protein>
    <submittedName>
        <fullName evidence="3">ABC transporter substrate-binding protein</fullName>
    </submittedName>
</protein>
<evidence type="ECO:0000313" key="4">
    <source>
        <dbReference type="Proteomes" id="UP000533905"/>
    </source>
</evidence>
<dbReference type="SUPFAM" id="SSF53850">
    <property type="entry name" value="Periplasmic binding protein-like II"/>
    <property type="match status" value="1"/>
</dbReference>
<feature type="domain" description="Solute-binding protein family 3/N-terminal" evidence="2">
    <location>
        <begin position="41"/>
        <end position="247"/>
    </location>
</feature>
<dbReference type="PANTHER" id="PTHR38834">
    <property type="entry name" value="PERIPLASMIC SUBSTRATE BINDING PROTEIN FAMILY 3"/>
    <property type="match status" value="1"/>
</dbReference>
<feature type="signal peptide" evidence="1">
    <location>
        <begin position="1"/>
        <end position="22"/>
    </location>
</feature>
<sequence>MLSNRFVAFVAFVAGAIPVACAAPAVVSAAPARLYITTELSAPSAMLDGGRVVGIATDKVREAMDRAGVAYTIDMLPWKRAYKAALERPNGCVYSTTRTPDRERLFKWVGPTDIAQWVLIGRADRKLQLRNLEDARGLRIGTYNGDARDAYLRERGFTTDPTSNDLSNPQKLMLGRIDLWAASLRSGSTVLARYGYDKQLVPLLVFNEIGVYLACNRAVPNDVVGRLNKAFDQIAQDGTGRRIERRYENWVPAARRR</sequence>
<gene>
    <name evidence="3" type="ORF">HGB41_19870</name>
</gene>
<dbReference type="AlphaFoldDB" id="A0A7Y2K239"/>
<dbReference type="InterPro" id="IPR001638">
    <property type="entry name" value="Solute-binding_3/MltF_N"/>
</dbReference>
<keyword evidence="4" id="KW-1185">Reference proteome</keyword>
<dbReference type="Proteomes" id="UP000533905">
    <property type="component" value="Unassembled WGS sequence"/>
</dbReference>
<evidence type="ECO:0000259" key="2">
    <source>
        <dbReference type="Pfam" id="PF00497"/>
    </source>
</evidence>
<dbReference type="Pfam" id="PF00497">
    <property type="entry name" value="SBP_bac_3"/>
    <property type="match status" value="1"/>
</dbReference>
<organism evidence="3 4">
    <name type="scientific">Telluria aromaticivorans</name>
    <dbReference type="NCBI Taxonomy" id="2725995"/>
    <lineage>
        <taxon>Bacteria</taxon>
        <taxon>Pseudomonadati</taxon>
        <taxon>Pseudomonadota</taxon>
        <taxon>Betaproteobacteria</taxon>
        <taxon>Burkholderiales</taxon>
        <taxon>Oxalobacteraceae</taxon>
        <taxon>Telluria group</taxon>
        <taxon>Telluria</taxon>
    </lineage>
</organism>
<dbReference type="Gene3D" id="3.40.190.10">
    <property type="entry name" value="Periplasmic binding protein-like II"/>
    <property type="match status" value="2"/>
</dbReference>
<proteinExistence type="predicted"/>